<dbReference type="SUPFAM" id="SSF103506">
    <property type="entry name" value="Mitochondrial carrier"/>
    <property type="match status" value="1"/>
</dbReference>
<comment type="similarity">
    <text evidence="2 11">Belongs to the mitochondrial carrier (TC 2.A.29) family.</text>
</comment>
<dbReference type="InterPro" id="IPR051508">
    <property type="entry name" value="Mito_Carrier_Antiporter"/>
</dbReference>
<dbReference type="FunFam" id="1.50.40.10:FF:000039">
    <property type="entry name" value="Solute carrier family 25 member 35"/>
    <property type="match status" value="1"/>
</dbReference>
<dbReference type="Gene3D" id="1.50.40.10">
    <property type="entry name" value="Mitochondrial carrier domain"/>
    <property type="match status" value="1"/>
</dbReference>
<feature type="transmembrane region" description="Helical" evidence="12">
    <location>
        <begin position="118"/>
        <end position="138"/>
    </location>
</feature>
<evidence type="ECO:0000313" key="14">
    <source>
        <dbReference type="Proteomes" id="UP001497497"/>
    </source>
</evidence>
<proteinExistence type="inferred from homology"/>
<keyword evidence="3 11" id="KW-0813">Transport</keyword>
<sequence length="319" mass="34912">MAAASSNESNGAIEFLIGGIATCGAGFFTNPLEVVKTRMQLQGELRAHGEYAVHYRNAFHAFVTIARNDGLLALQSGLVPALWYQFFMNGTRLGTYQIQVNLGLTNDKNGRHSFLRSVAAGAFAGCVGALVGSPFYMVKTHLQSKANKEIAVGHQHPHESMSHAFKSIFKDHGVSGLWRGVSGAIVRVTVGSASQLSTFSAAKHFVEESKIFKPNSFNVTFSASMVSGIFVTLFMTPFDVVSTRLYNQAVSPNGQGAFYSGVADCFFKIFKSEGFWGFYKGWVPSYLRIGPHTTISLVLWDEVRKIYIARKDLKVPAEL</sequence>
<gene>
    <name evidence="13" type="ORF">GSLYS_00019812001</name>
</gene>
<evidence type="ECO:0008006" key="15">
    <source>
        <dbReference type="Google" id="ProtNLM"/>
    </source>
</evidence>
<dbReference type="GO" id="GO:0005743">
    <property type="term" value="C:mitochondrial inner membrane"/>
    <property type="evidence" value="ECO:0007669"/>
    <property type="project" value="UniProtKB-SubCell"/>
</dbReference>
<protein>
    <recommendedName>
        <fullName evidence="15">Solute carrier family 25 member 35</fullName>
    </recommendedName>
</protein>
<evidence type="ECO:0000256" key="11">
    <source>
        <dbReference type="RuleBase" id="RU000488"/>
    </source>
</evidence>
<keyword evidence="4 10" id="KW-0812">Transmembrane</keyword>
<dbReference type="AlphaFoldDB" id="A0AAV2IKR7"/>
<dbReference type="PROSITE" id="PS50920">
    <property type="entry name" value="SOLCAR"/>
    <property type="match status" value="3"/>
</dbReference>
<keyword evidence="6" id="KW-0999">Mitochondrion inner membrane</keyword>
<evidence type="ECO:0000256" key="10">
    <source>
        <dbReference type="PROSITE-ProRule" id="PRU00282"/>
    </source>
</evidence>
<evidence type="ECO:0000256" key="7">
    <source>
        <dbReference type="ARBA" id="ARBA00022989"/>
    </source>
</evidence>
<evidence type="ECO:0000256" key="12">
    <source>
        <dbReference type="SAM" id="Phobius"/>
    </source>
</evidence>
<feature type="transmembrane region" description="Helical" evidence="12">
    <location>
        <begin position="12"/>
        <end position="32"/>
    </location>
</feature>
<accession>A0AAV2IKR7</accession>
<feature type="repeat" description="Solcar" evidence="10">
    <location>
        <begin position="112"/>
        <end position="205"/>
    </location>
</feature>
<comment type="subcellular location">
    <subcellularLocation>
        <location evidence="1">Mitochondrion inner membrane</location>
        <topology evidence="1">Multi-pass membrane protein</topology>
    </subcellularLocation>
</comment>
<organism evidence="13 14">
    <name type="scientific">Lymnaea stagnalis</name>
    <name type="common">Great pond snail</name>
    <name type="synonym">Helix stagnalis</name>
    <dbReference type="NCBI Taxonomy" id="6523"/>
    <lineage>
        <taxon>Eukaryota</taxon>
        <taxon>Metazoa</taxon>
        <taxon>Spiralia</taxon>
        <taxon>Lophotrochozoa</taxon>
        <taxon>Mollusca</taxon>
        <taxon>Gastropoda</taxon>
        <taxon>Heterobranchia</taxon>
        <taxon>Euthyneura</taxon>
        <taxon>Panpulmonata</taxon>
        <taxon>Hygrophila</taxon>
        <taxon>Lymnaeoidea</taxon>
        <taxon>Lymnaeidae</taxon>
        <taxon>Lymnaea</taxon>
    </lineage>
</organism>
<keyword evidence="5" id="KW-0677">Repeat</keyword>
<dbReference type="PANTHER" id="PTHR45928">
    <property type="entry name" value="RE38146P"/>
    <property type="match status" value="1"/>
</dbReference>
<dbReference type="Pfam" id="PF00153">
    <property type="entry name" value="Mito_carr"/>
    <property type="match status" value="3"/>
</dbReference>
<keyword evidence="9 10" id="KW-0472">Membrane</keyword>
<dbReference type="Proteomes" id="UP001497497">
    <property type="component" value="Unassembled WGS sequence"/>
</dbReference>
<feature type="repeat" description="Solcar" evidence="10">
    <location>
        <begin position="215"/>
        <end position="306"/>
    </location>
</feature>
<evidence type="ECO:0000256" key="5">
    <source>
        <dbReference type="ARBA" id="ARBA00022737"/>
    </source>
</evidence>
<evidence type="ECO:0000256" key="8">
    <source>
        <dbReference type="ARBA" id="ARBA00023128"/>
    </source>
</evidence>
<evidence type="ECO:0000256" key="1">
    <source>
        <dbReference type="ARBA" id="ARBA00004448"/>
    </source>
</evidence>
<evidence type="ECO:0000256" key="3">
    <source>
        <dbReference type="ARBA" id="ARBA00022448"/>
    </source>
</evidence>
<reference evidence="13 14" key="1">
    <citation type="submission" date="2024-04" db="EMBL/GenBank/DDBJ databases">
        <authorList>
            <consortium name="Genoscope - CEA"/>
            <person name="William W."/>
        </authorList>
    </citation>
    <scope>NUCLEOTIDE SEQUENCE [LARGE SCALE GENOMIC DNA]</scope>
</reference>
<name>A0AAV2IKR7_LYMST</name>
<evidence type="ECO:0000256" key="6">
    <source>
        <dbReference type="ARBA" id="ARBA00022792"/>
    </source>
</evidence>
<keyword evidence="7 12" id="KW-1133">Transmembrane helix</keyword>
<comment type="caution">
    <text evidence="13">The sequence shown here is derived from an EMBL/GenBank/DDBJ whole genome shotgun (WGS) entry which is preliminary data.</text>
</comment>
<evidence type="ECO:0000313" key="13">
    <source>
        <dbReference type="EMBL" id="CAL1546435.1"/>
    </source>
</evidence>
<keyword evidence="14" id="KW-1185">Reference proteome</keyword>
<dbReference type="EMBL" id="CAXITT010000808">
    <property type="protein sequence ID" value="CAL1546435.1"/>
    <property type="molecule type" value="Genomic_DNA"/>
</dbReference>
<dbReference type="PANTHER" id="PTHR45928:SF1">
    <property type="entry name" value="RE38146P"/>
    <property type="match status" value="1"/>
</dbReference>
<evidence type="ECO:0000256" key="4">
    <source>
        <dbReference type="ARBA" id="ARBA00022692"/>
    </source>
</evidence>
<evidence type="ECO:0000256" key="9">
    <source>
        <dbReference type="ARBA" id="ARBA00023136"/>
    </source>
</evidence>
<dbReference type="InterPro" id="IPR023395">
    <property type="entry name" value="MCP_dom_sf"/>
</dbReference>
<dbReference type="InterPro" id="IPR018108">
    <property type="entry name" value="MCP_transmembrane"/>
</dbReference>
<feature type="repeat" description="Solcar" evidence="10">
    <location>
        <begin position="13"/>
        <end position="102"/>
    </location>
</feature>
<keyword evidence="8" id="KW-0496">Mitochondrion</keyword>
<evidence type="ECO:0000256" key="2">
    <source>
        <dbReference type="ARBA" id="ARBA00006375"/>
    </source>
</evidence>